<evidence type="ECO:0000256" key="2">
    <source>
        <dbReference type="ARBA" id="ARBA00023242"/>
    </source>
</evidence>
<protein>
    <submittedName>
        <fullName evidence="3">Fungal-specific transcription factor domain-containing protein</fullName>
    </submittedName>
</protein>
<dbReference type="GO" id="GO:0000976">
    <property type="term" value="F:transcription cis-regulatory region binding"/>
    <property type="evidence" value="ECO:0007669"/>
    <property type="project" value="TreeGrafter"/>
</dbReference>
<dbReference type="GO" id="GO:0003700">
    <property type="term" value="F:DNA-binding transcription factor activity"/>
    <property type="evidence" value="ECO:0007669"/>
    <property type="project" value="TreeGrafter"/>
</dbReference>
<organism evidence="3 4">
    <name type="scientific">Aspergillus bertholletiae</name>
    <dbReference type="NCBI Taxonomy" id="1226010"/>
    <lineage>
        <taxon>Eukaryota</taxon>
        <taxon>Fungi</taxon>
        <taxon>Dikarya</taxon>
        <taxon>Ascomycota</taxon>
        <taxon>Pezizomycotina</taxon>
        <taxon>Eurotiomycetes</taxon>
        <taxon>Eurotiomycetidae</taxon>
        <taxon>Eurotiales</taxon>
        <taxon>Aspergillaceae</taxon>
        <taxon>Aspergillus</taxon>
        <taxon>Aspergillus subgen. Circumdati</taxon>
    </lineage>
</organism>
<dbReference type="Pfam" id="PF11951">
    <property type="entry name" value="Fungal_trans_2"/>
    <property type="match status" value="1"/>
</dbReference>
<evidence type="ECO:0000313" key="4">
    <source>
        <dbReference type="Proteomes" id="UP000326198"/>
    </source>
</evidence>
<sequence>MRESQLSWQPVFSLSRKPVRRPRTRRPNTNPHQLQFIVEHPSQEQDSIPFVKDNLCCLDWLFNDFHTRPIISSPDLNASHRIATERLPYPHSRIDQCLPGHSSEGEAERSGASVLSLTTQCEELSIPTCIPSGVLYSTLGQRYHNVLERYNAEFCQIPLTSDFRVNPFQYRQGSDPSPMFLVHAVMALAGHHVKSTSSDIHRHAALQSLCENLDRYYGAEYRYSILDTIIILFSLHETQSALGTWRTHLLGAYGLFEACGGIDKWVTSARTQVQIGILLWWDAITSLANREDCVFPYAYLESLLSKYNGQEWDFFRLCGCPLNLVKLVMQLARLAAEKRRSSLNLFATFDNTTVSLLENSLESWRHVSPPAAVQDEESMQQDVENVHCSEAWRNGLLLYVYRVFQWVPGCSVPVHILYRARIIMDHVVASLLPLLFAGCELQDPSLHRKILGLCASWNDRTGFHMFNTTIPLLEVVWAEQKIKGFENVWWGQVIERQHASDSCSPLEMRIFFG</sequence>
<dbReference type="InterPro" id="IPR021858">
    <property type="entry name" value="Fun_TF"/>
</dbReference>
<accession>A0A5N7AT29</accession>
<evidence type="ECO:0000313" key="3">
    <source>
        <dbReference type="EMBL" id="KAE8373001.1"/>
    </source>
</evidence>
<comment type="subcellular location">
    <subcellularLocation>
        <location evidence="1">Nucleus</location>
    </subcellularLocation>
</comment>
<keyword evidence="2" id="KW-0539">Nucleus</keyword>
<dbReference type="PANTHER" id="PTHR37534:SF51">
    <property type="entry name" value="ACRIFLAVINE SENSITIVITY CONTROL PROTEIN ACR-2"/>
    <property type="match status" value="1"/>
</dbReference>
<dbReference type="GO" id="GO:0045944">
    <property type="term" value="P:positive regulation of transcription by RNA polymerase II"/>
    <property type="evidence" value="ECO:0007669"/>
    <property type="project" value="TreeGrafter"/>
</dbReference>
<name>A0A5N7AT29_9EURO</name>
<dbReference type="Proteomes" id="UP000326198">
    <property type="component" value="Unassembled WGS sequence"/>
</dbReference>
<reference evidence="3 4" key="1">
    <citation type="submission" date="2019-04" db="EMBL/GenBank/DDBJ databases">
        <title>Friends and foes A comparative genomics studyof 23 Aspergillus species from section Flavi.</title>
        <authorList>
            <consortium name="DOE Joint Genome Institute"/>
            <person name="Kjaerbolling I."/>
            <person name="Vesth T."/>
            <person name="Frisvad J.C."/>
            <person name="Nybo J.L."/>
            <person name="Theobald S."/>
            <person name="Kildgaard S."/>
            <person name="Isbrandt T."/>
            <person name="Kuo A."/>
            <person name="Sato A."/>
            <person name="Lyhne E.K."/>
            <person name="Kogle M.E."/>
            <person name="Wiebenga A."/>
            <person name="Kun R.S."/>
            <person name="Lubbers R.J."/>
            <person name="Makela M.R."/>
            <person name="Barry K."/>
            <person name="Chovatia M."/>
            <person name="Clum A."/>
            <person name="Daum C."/>
            <person name="Haridas S."/>
            <person name="He G."/>
            <person name="LaButti K."/>
            <person name="Lipzen A."/>
            <person name="Mondo S."/>
            <person name="Riley R."/>
            <person name="Salamov A."/>
            <person name="Simmons B.A."/>
            <person name="Magnuson J.K."/>
            <person name="Henrissat B."/>
            <person name="Mortensen U.H."/>
            <person name="Larsen T.O."/>
            <person name="Devries R.P."/>
            <person name="Grigoriev I.V."/>
            <person name="Machida M."/>
            <person name="Baker S.E."/>
            <person name="Andersen M.R."/>
        </authorList>
    </citation>
    <scope>NUCLEOTIDE SEQUENCE [LARGE SCALE GENOMIC DNA]</scope>
    <source>
        <strain evidence="3 4">IBT 29228</strain>
    </source>
</reference>
<dbReference type="GO" id="GO:0005634">
    <property type="term" value="C:nucleus"/>
    <property type="evidence" value="ECO:0007669"/>
    <property type="project" value="UniProtKB-SubCell"/>
</dbReference>
<evidence type="ECO:0000256" key="1">
    <source>
        <dbReference type="ARBA" id="ARBA00004123"/>
    </source>
</evidence>
<dbReference type="PANTHER" id="PTHR37534">
    <property type="entry name" value="TRANSCRIPTIONAL ACTIVATOR PROTEIN UGA3"/>
    <property type="match status" value="1"/>
</dbReference>
<dbReference type="EMBL" id="ML736332">
    <property type="protein sequence ID" value="KAE8373001.1"/>
    <property type="molecule type" value="Genomic_DNA"/>
</dbReference>
<keyword evidence="4" id="KW-1185">Reference proteome</keyword>
<dbReference type="AlphaFoldDB" id="A0A5N7AT29"/>
<gene>
    <name evidence="3" type="ORF">BDV26DRAFT_301412</name>
</gene>
<dbReference type="OrthoDB" id="2015447at2759"/>
<proteinExistence type="predicted"/>